<accession>A0ABP6WIU7</accession>
<evidence type="ECO:0000313" key="2">
    <source>
        <dbReference type="Proteomes" id="UP001501222"/>
    </source>
</evidence>
<comment type="caution">
    <text evidence="1">The sequence shown here is derived from an EMBL/GenBank/DDBJ whole genome shotgun (WGS) entry which is preliminary data.</text>
</comment>
<dbReference type="EMBL" id="BAABAA010000002">
    <property type="protein sequence ID" value="GAA3552313.1"/>
    <property type="molecule type" value="Genomic_DNA"/>
</dbReference>
<proteinExistence type="predicted"/>
<evidence type="ECO:0000313" key="1">
    <source>
        <dbReference type="EMBL" id="GAA3552313.1"/>
    </source>
</evidence>
<sequence>MKAGGRARDPGSGSGWARLWSKFGIGADDCELSPAVPGTGNEVGLELSINSLGREPTPTGSPPGTPGS</sequence>
<gene>
    <name evidence="1" type="ORF">GCM10022235_20130</name>
</gene>
<name>A0ABP6WIU7_9ACTN</name>
<keyword evidence="2" id="KW-1185">Reference proteome</keyword>
<dbReference type="Proteomes" id="UP001501222">
    <property type="component" value="Unassembled WGS sequence"/>
</dbReference>
<reference evidence="2" key="1">
    <citation type="journal article" date="2019" name="Int. J. Syst. Evol. Microbiol.">
        <title>The Global Catalogue of Microorganisms (GCM) 10K type strain sequencing project: providing services to taxonomists for standard genome sequencing and annotation.</title>
        <authorList>
            <consortium name="The Broad Institute Genomics Platform"/>
            <consortium name="The Broad Institute Genome Sequencing Center for Infectious Disease"/>
            <person name="Wu L."/>
            <person name="Ma J."/>
        </authorList>
    </citation>
    <scope>NUCLEOTIDE SEQUENCE [LARGE SCALE GENOMIC DNA]</scope>
    <source>
        <strain evidence="2">JCM 16928</strain>
    </source>
</reference>
<organism evidence="1 2">
    <name type="scientific">Kribbella ginsengisoli</name>
    <dbReference type="NCBI Taxonomy" id="363865"/>
    <lineage>
        <taxon>Bacteria</taxon>
        <taxon>Bacillati</taxon>
        <taxon>Actinomycetota</taxon>
        <taxon>Actinomycetes</taxon>
        <taxon>Propionibacteriales</taxon>
        <taxon>Kribbellaceae</taxon>
        <taxon>Kribbella</taxon>
    </lineage>
</organism>
<protein>
    <submittedName>
        <fullName evidence="1">Uncharacterized protein</fullName>
    </submittedName>
</protein>